<dbReference type="OrthoDB" id="1920692at2759"/>
<reference evidence="14" key="1">
    <citation type="submission" date="2016-05" db="EMBL/GenBank/DDBJ databases">
        <title>Comparative genomics of biotechnologically important yeasts.</title>
        <authorList>
            <consortium name="DOE Joint Genome Institute"/>
            <person name="Riley R."/>
            <person name="Haridas S."/>
            <person name="Wolfe K.H."/>
            <person name="Lopes M.R."/>
            <person name="Hittinger C.T."/>
            <person name="Goker M."/>
            <person name="Salamov A."/>
            <person name="Wisecaver J."/>
            <person name="Long T.M."/>
            <person name="Aerts A.L."/>
            <person name="Barry K."/>
            <person name="Choi C."/>
            <person name="Clum A."/>
            <person name="Coughlan A.Y."/>
            <person name="Deshpande S."/>
            <person name="Douglass A.P."/>
            <person name="Hanson S.J."/>
            <person name="Klenk H.-P."/>
            <person name="Labutti K."/>
            <person name="Lapidus A."/>
            <person name="Lindquist E."/>
            <person name="Lipzen A."/>
            <person name="Meier-Kolthoff J.P."/>
            <person name="Ohm R.A."/>
            <person name="Otillar R.P."/>
            <person name="Pangilinan J."/>
            <person name="Peng Y."/>
            <person name="Rokas A."/>
            <person name="Rosa C.A."/>
            <person name="Scheuner C."/>
            <person name="Sibirny A.A."/>
            <person name="Slot J.C."/>
            <person name="Stielow J.B."/>
            <person name="Sun H."/>
            <person name="Kurtzman C.P."/>
            <person name="Blackwell M."/>
            <person name="Grigoriev I.V."/>
            <person name="Jeffries T.W."/>
        </authorList>
    </citation>
    <scope>NUCLEOTIDE SEQUENCE [LARGE SCALE GENOMIC DNA]</scope>
    <source>
        <strain evidence="14">NRRL Y-12698</strain>
    </source>
</reference>
<dbReference type="Proteomes" id="UP000094336">
    <property type="component" value="Unassembled WGS sequence"/>
</dbReference>
<keyword evidence="11" id="KW-0496">Mitochondrion</keyword>
<keyword evidence="9" id="KW-0249">Electron transport</keyword>
<keyword evidence="8" id="KW-0999">Mitochondrion inner membrane</keyword>
<keyword evidence="10" id="KW-1133">Transmembrane helix</keyword>
<accession>A0A1E3QKX5</accession>
<dbReference type="RefSeq" id="XP_018982975.1">
    <property type="nucleotide sequence ID" value="XM_019129868.1"/>
</dbReference>
<evidence type="ECO:0000256" key="5">
    <source>
        <dbReference type="ARBA" id="ARBA00022448"/>
    </source>
</evidence>
<dbReference type="Pfam" id="PF15879">
    <property type="entry name" value="MWFE"/>
    <property type="match status" value="1"/>
</dbReference>
<dbReference type="GeneID" id="30147721"/>
<organism evidence="13 14">
    <name type="scientific">Babjeviella inositovora NRRL Y-12698</name>
    <dbReference type="NCBI Taxonomy" id="984486"/>
    <lineage>
        <taxon>Eukaryota</taxon>
        <taxon>Fungi</taxon>
        <taxon>Dikarya</taxon>
        <taxon>Ascomycota</taxon>
        <taxon>Saccharomycotina</taxon>
        <taxon>Pichiomycetes</taxon>
        <taxon>Serinales incertae sedis</taxon>
        <taxon>Babjeviella</taxon>
    </lineage>
</organism>
<gene>
    <name evidence="13" type="ORF">BABINDRAFT_163363</name>
</gene>
<dbReference type="EMBL" id="KV454439">
    <property type="protein sequence ID" value="ODQ77647.1"/>
    <property type="molecule type" value="Genomic_DNA"/>
</dbReference>
<evidence type="ECO:0000256" key="1">
    <source>
        <dbReference type="ARBA" id="ARBA00003195"/>
    </source>
</evidence>
<protein>
    <recommendedName>
        <fullName evidence="4">NADH dehydrogenase [ubiquinone] 1 alpha subcomplex subunit 1</fullName>
    </recommendedName>
</protein>
<keyword evidence="14" id="KW-1185">Reference proteome</keyword>
<evidence type="ECO:0000313" key="13">
    <source>
        <dbReference type="EMBL" id="ODQ77647.1"/>
    </source>
</evidence>
<dbReference type="PANTHER" id="PTHR17098">
    <property type="entry name" value="NADH-UBIQUINONE OXIDOREDUCTASE MWFE SUBUNIT"/>
    <property type="match status" value="1"/>
</dbReference>
<dbReference type="AlphaFoldDB" id="A0A1E3QKX5"/>
<evidence type="ECO:0000256" key="3">
    <source>
        <dbReference type="ARBA" id="ARBA00009960"/>
    </source>
</evidence>
<evidence type="ECO:0000256" key="6">
    <source>
        <dbReference type="ARBA" id="ARBA00022660"/>
    </source>
</evidence>
<sequence>MVGFLTAAGTCMGTLRGLETGKRPRRMVYRGNLFEQHLMQRDFRLTGYWRGQSQEPTAPERFKTSSTWNVIDKRRRRWTFNGYFGGQQY</sequence>
<dbReference type="InterPro" id="IPR017384">
    <property type="entry name" value="NADH_Ub_cplx-1_asu_su-1"/>
</dbReference>
<evidence type="ECO:0000256" key="11">
    <source>
        <dbReference type="ARBA" id="ARBA00023128"/>
    </source>
</evidence>
<keyword evidence="7" id="KW-0812">Transmembrane</keyword>
<evidence type="ECO:0000256" key="8">
    <source>
        <dbReference type="ARBA" id="ARBA00022792"/>
    </source>
</evidence>
<dbReference type="PANTHER" id="PTHR17098:SF2">
    <property type="entry name" value="NADH DEHYDROGENASE [UBIQUINONE] 1 ALPHA SUBCOMPLEX SUBUNIT 1"/>
    <property type="match status" value="1"/>
</dbReference>
<evidence type="ECO:0000256" key="10">
    <source>
        <dbReference type="ARBA" id="ARBA00022989"/>
    </source>
</evidence>
<evidence type="ECO:0000256" key="12">
    <source>
        <dbReference type="ARBA" id="ARBA00023136"/>
    </source>
</evidence>
<keyword evidence="12" id="KW-0472">Membrane</keyword>
<keyword evidence="6" id="KW-0679">Respiratory chain</keyword>
<evidence type="ECO:0000256" key="7">
    <source>
        <dbReference type="ARBA" id="ARBA00022692"/>
    </source>
</evidence>
<proteinExistence type="inferred from homology"/>
<evidence type="ECO:0000256" key="2">
    <source>
        <dbReference type="ARBA" id="ARBA00004298"/>
    </source>
</evidence>
<evidence type="ECO:0000256" key="4">
    <source>
        <dbReference type="ARBA" id="ARBA00016392"/>
    </source>
</evidence>
<evidence type="ECO:0000256" key="9">
    <source>
        <dbReference type="ARBA" id="ARBA00022982"/>
    </source>
</evidence>
<name>A0A1E3QKX5_9ASCO</name>
<dbReference type="GO" id="GO:0005743">
    <property type="term" value="C:mitochondrial inner membrane"/>
    <property type="evidence" value="ECO:0007669"/>
    <property type="project" value="UniProtKB-SubCell"/>
</dbReference>
<comment type="function">
    <text evidence="1">Accessory subunit of the mitochondrial membrane respiratory chain NADH dehydrogenase (Complex I), that is believed not to be involved in catalysis. Complex I functions in the transfer of electrons from NADH to the respiratory chain. The immediate electron acceptor for the enzyme is believed to be ubiquinone.</text>
</comment>
<comment type="similarity">
    <text evidence="3">Belongs to the complex I NDUFA1 subunit family.</text>
</comment>
<keyword evidence="5" id="KW-0813">Transport</keyword>
<evidence type="ECO:0000313" key="14">
    <source>
        <dbReference type="Proteomes" id="UP000094336"/>
    </source>
</evidence>
<comment type="subcellular location">
    <subcellularLocation>
        <location evidence="2">Mitochondrion inner membrane</location>
        <topology evidence="2">Single-pass membrane protein</topology>
        <orientation evidence="2">Matrix side</orientation>
    </subcellularLocation>
</comment>